<reference evidence="6" key="1">
    <citation type="submission" date="2020-09" db="EMBL/GenBank/DDBJ databases">
        <title>New species isolated from human feces.</title>
        <authorList>
            <person name="Kitahara M."/>
            <person name="Shigeno Y."/>
            <person name="Shime M."/>
            <person name="Matsumoto Y."/>
            <person name="Nakamura S."/>
            <person name="Motooka D."/>
            <person name="Fukuoka S."/>
            <person name="Nishikawa H."/>
            <person name="Benno Y."/>
        </authorList>
    </citation>
    <scope>NUCLEOTIDE SEQUENCE</scope>
    <source>
        <strain evidence="6">MM59</strain>
    </source>
</reference>
<evidence type="ECO:0000313" key="6">
    <source>
        <dbReference type="EMBL" id="BCK84741.1"/>
    </source>
</evidence>
<keyword evidence="4" id="KW-1005">Bacterial flagellum biogenesis</keyword>
<evidence type="ECO:0000256" key="2">
    <source>
        <dbReference type="ARBA" id="ARBA00008787"/>
    </source>
</evidence>
<comment type="subcellular location">
    <subcellularLocation>
        <location evidence="1">Cytoplasm</location>
        <location evidence="1">Cytosol</location>
    </subcellularLocation>
</comment>
<dbReference type="RefSeq" id="WP_187029495.1">
    <property type="nucleotide sequence ID" value="NZ_AP023420.1"/>
</dbReference>
<proteinExistence type="inferred from homology"/>
<evidence type="ECO:0008006" key="8">
    <source>
        <dbReference type="Google" id="ProtNLM"/>
    </source>
</evidence>
<keyword evidence="5" id="KW-0143">Chaperone</keyword>
<evidence type="ECO:0000256" key="4">
    <source>
        <dbReference type="ARBA" id="ARBA00022795"/>
    </source>
</evidence>
<name>A0A810QGS4_9FIRM</name>
<evidence type="ECO:0000256" key="3">
    <source>
        <dbReference type="ARBA" id="ARBA00022490"/>
    </source>
</evidence>
<accession>A0A810QGS4</accession>
<keyword evidence="3" id="KW-0963">Cytoplasm</keyword>
<protein>
    <recommendedName>
        <fullName evidence="8">Flagellar protein FliS</fullName>
    </recommendedName>
</protein>
<sequence length="125" mass="14701">MDLKGYQQYKEQSIATMTQEELLLLLYDELVKRLVQAELALDKKEYPLFEASVQRGIEIIDYLDSTLDRKYEISHSLGRLYEYFHYELGRAKIGRRKEPLTGVKIKAGELREAFREAAKNAKQRK</sequence>
<dbReference type="InterPro" id="IPR036584">
    <property type="entry name" value="FliS_sf"/>
</dbReference>
<dbReference type="Proteomes" id="UP000679848">
    <property type="component" value="Chromosome"/>
</dbReference>
<dbReference type="Pfam" id="PF02561">
    <property type="entry name" value="FliS"/>
    <property type="match status" value="1"/>
</dbReference>
<dbReference type="Gene3D" id="1.20.120.340">
    <property type="entry name" value="Flagellar protein FliS"/>
    <property type="match status" value="1"/>
</dbReference>
<dbReference type="KEGG" id="pfaa:MM59RIKEN_20600"/>
<gene>
    <name evidence="6" type="ORF">MM59RIKEN_20600</name>
</gene>
<dbReference type="InterPro" id="IPR003713">
    <property type="entry name" value="FliS"/>
</dbReference>
<evidence type="ECO:0000256" key="1">
    <source>
        <dbReference type="ARBA" id="ARBA00004514"/>
    </source>
</evidence>
<dbReference type="EMBL" id="AP023420">
    <property type="protein sequence ID" value="BCK84741.1"/>
    <property type="molecule type" value="Genomic_DNA"/>
</dbReference>
<dbReference type="NCBIfam" id="TIGR00208">
    <property type="entry name" value="fliS"/>
    <property type="match status" value="1"/>
</dbReference>
<dbReference type="GO" id="GO:0005829">
    <property type="term" value="C:cytosol"/>
    <property type="evidence" value="ECO:0007669"/>
    <property type="project" value="UniProtKB-SubCell"/>
</dbReference>
<dbReference type="PANTHER" id="PTHR34773">
    <property type="entry name" value="FLAGELLAR SECRETION CHAPERONE FLIS"/>
    <property type="match status" value="1"/>
</dbReference>
<dbReference type="GO" id="GO:0071973">
    <property type="term" value="P:bacterial-type flagellum-dependent cell motility"/>
    <property type="evidence" value="ECO:0007669"/>
    <property type="project" value="TreeGrafter"/>
</dbReference>
<dbReference type="GO" id="GO:0044780">
    <property type="term" value="P:bacterial-type flagellum assembly"/>
    <property type="evidence" value="ECO:0007669"/>
    <property type="project" value="InterPro"/>
</dbReference>
<dbReference type="AlphaFoldDB" id="A0A810QGS4"/>
<keyword evidence="7" id="KW-1185">Reference proteome</keyword>
<comment type="similarity">
    <text evidence="2">Belongs to the FliS family.</text>
</comment>
<evidence type="ECO:0000313" key="7">
    <source>
        <dbReference type="Proteomes" id="UP000679848"/>
    </source>
</evidence>
<organism evidence="6 7">
    <name type="scientific">Pusillibacter faecalis</name>
    <dbReference type="NCBI Taxonomy" id="2714358"/>
    <lineage>
        <taxon>Bacteria</taxon>
        <taxon>Bacillati</taxon>
        <taxon>Bacillota</taxon>
        <taxon>Clostridia</taxon>
        <taxon>Eubacteriales</taxon>
        <taxon>Oscillospiraceae</taxon>
        <taxon>Pusillibacter</taxon>
    </lineage>
</organism>
<dbReference type="SUPFAM" id="SSF101116">
    <property type="entry name" value="Flagellar export chaperone FliS"/>
    <property type="match status" value="1"/>
</dbReference>
<dbReference type="PANTHER" id="PTHR34773:SF1">
    <property type="entry name" value="FLAGELLAR SECRETION CHAPERONE FLIS"/>
    <property type="match status" value="1"/>
</dbReference>
<evidence type="ECO:0000256" key="5">
    <source>
        <dbReference type="ARBA" id="ARBA00023186"/>
    </source>
</evidence>